<gene>
    <name evidence="1" type="ORF">RPERSI_LOCUS14475</name>
</gene>
<organism evidence="1 2">
    <name type="scientific">Racocetra persica</name>
    <dbReference type="NCBI Taxonomy" id="160502"/>
    <lineage>
        <taxon>Eukaryota</taxon>
        <taxon>Fungi</taxon>
        <taxon>Fungi incertae sedis</taxon>
        <taxon>Mucoromycota</taxon>
        <taxon>Glomeromycotina</taxon>
        <taxon>Glomeromycetes</taxon>
        <taxon>Diversisporales</taxon>
        <taxon>Gigasporaceae</taxon>
        <taxon>Racocetra</taxon>
    </lineage>
</organism>
<reference evidence="1" key="1">
    <citation type="submission" date="2021-06" db="EMBL/GenBank/DDBJ databases">
        <authorList>
            <person name="Kallberg Y."/>
            <person name="Tangrot J."/>
            <person name="Rosling A."/>
        </authorList>
    </citation>
    <scope>NUCLEOTIDE SEQUENCE</scope>
    <source>
        <strain evidence="1">MA461A</strain>
    </source>
</reference>
<feature type="non-terminal residue" evidence="1">
    <location>
        <position position="482"/>
    </location>
</feature>
<accession>A0ACA9QI80</accession>
<proteinExistence type="predicted"/>
<protein>
    <submittedName>
        <fullName evidence="1">14428_t:CDS:1</fullName>
    </submittedName>
</protein>
<evidence type="ECO:0000313" key="2">
    <source>
        <dbReference type="Proteomes" id="UP000789920"/>
    </source>
</evidence>
<dbReference type="Proteomes" id="UP000789920">
    <property type="component" value="Unassembled WGS sequence"/>
</dbReference>
<dbReference type="EMBL" id="CAJVQC010033419">
    <property type="protein sequence ID" value="CAG8753888.1"/>
    <property type="molecule type" value="Genomic_DNA"/>
</dbReference>
<comment type="caution">
    <text evidence="1">The sequence shown here is derived from an EMBL/GenBank/DDBJ whole genome shotgun (WGS) entry which is preliminary data.</text>
</comment>
<evidence type="ECO:0000313" key="1">
    <source>
        <dbReference type="EMBL" id="CAG8753888.1"/>
    </source>
</evidence>
<name>A0ACA9QI80_9GLOM</name>
<sequence>MSLQSAEKLAEFGKQHITRGIGRVTNLVIQQAKGSYLYDVQGKKFLDFTTGIGVTSLGHCHPKVVKAVQEQAAKLNHGQVNIMFHKPMLDLIGKLKPVMPSTQYDSFFFANTGSEAVEAAIKLARHATKKQNLIVFQGGFHGRSIGAMSLTTSKVVYKAGFGPLMPGVYITPYPYCFTCPVHRAVPQKYNVTNCCDNPIEQIELLLKQQTAPDETAAMIVEPILGEGGYVAPPKSFFPKLREICTKNNILLIFDEVQTGFGRTGKMFAAEHFGVMPDIIVIAKGIASGFPLSGIVSNKKLMDIQPPGSMVYNHTSALSTQGGTYTGNAVSCAAAIATLEVFEEERILENVNNRSSQLFSLLNSRIKSLLPPHIGLDIRGLGLMVGLEFTGVPHGFATAVTREAFEKHDMIILTTGVYETLRLIPPLTVTADEINDGVEKLNCAYNIQLSRYWMNTQIDLENQSDCNVLIGENRELKTKYNTS</sequence>
<keyword evidence="2" id="KW-1185">Reference proteome</keyword>